<keyword evidence="3" id="KW-1185">Reference proteome</keyword>
<evidence type="ECO:0008006" key="4">
    <source>
        <dbReference type="Google" id="ProtNLM"/>
    </source>
</evidence>
<reference evidence="2 3" key="1">
    <citation type="journal article" date="2015" name="Genome Biol. Evol.">
        <title>Phylogenomic analyses indicate that early fungi evolved digesting cell walls of algal ancestors of land plants.</title>
        <authorList>
            <person name="Chang Y."/>
            <person name="Wang S."/>
            <person name="Sekimoto S."/>
            <person name="Aerts A.L."/>
            <person name="Choi C."/>
            <person name="Clum A."/>
            <person name="LaButti K.M."/>
            <person name="Lindquist E.A."/>
            <person name="Yee Ngan C."/>
            <person name="Ohm R.A."/>
            <person name="Salamov A.A."/>
            <person name="Grigoriev I.V."/>
            <person name="Spatafora J.W."/>
            <person name="Berbee M.L."/>
        </authorList>
    </citation>
    <scope>NUCLEOTIDE SEQUENCE [LARGE SCALE GENOMIC DNA]</scope>
    <source>
        <strain evidence="2 3">JEL478</strain>
    </source>
</reference>
<gene>
    <name evidence="2" type="ORF">M427DRAFT_27330</name>
</gene>
<accession>A0A139AYW6</accession>
<dbReference type="EMBL" id="KQ965732">
    <property type="protein sequence ID" value="KXS21753.1"/>
    <property type="molecule type" value="Genomic_DNA"/>
</dbReference>
<evidence type="ECO:0000256" key="1">
    <source>
        <dbReference type="SAM" id="MobiDB-lite"/>
    </source>
</evidence>
<protein>
    <recommendedName>
        <fullName evidence="4">DOMON domain-containing protein</fullName>
    </recommendedName>
</protein>
<sequence length="171" mass="18141">MLSRCDSAGRQRDSGNFSKLKGAPVVRGRATLTQLGSVANAAKLCATGEPTFCCETTSGKDGDLSLRVTFQKTGLSLAAFGISPNGTMIGTEAYILWANTSSTNGTMTVSDHTQHSTLCRWRTARRTCCFSLEAATTLRRGQLVANLASVMRGMGDDNGNDFKGGNQTYAL</sequence>
<feature type="region of interest" description="Disordered" evidence="1">
    <location>
        <begin position="1"/>
        <end position="20"/>
    </location>
</feature>
<evidence type="ECO:0000313" key="2">
    <source>
        <dbReference type="EMBL" id="KXS21753.1"/>
    </source>
</evidence>
<dbReference type="AlphaFoldDB" id="A0A139AYW6"/>
<evidence type="ECO:0000313" key="3">
    <source>
        <dbReference type="Proteomes" id="UP000070544"/>
    </source>
</evidence>
<organism evidence="2 3">
    <name type="scientific">Gonapodya prolifera (strain JEL478)</name>
    <name type="common">Monoblepharis prolifera</name>
    <dbReference type="NCBI Taxonomy" id="1344416"/>
    <lineage>
        <taxon>Eukaryota</taxon>
        <taxon>Fungi</taxon>
        <taxon>Fungi incertae sedis</taxon>
        <taxon>Chytridiomycota</taxon>
        <taxon>Chytridiomycota incertae sedis</taxon>
        <taxon>Monoblepharidomycetes</taxon>
        <taxon>Monoblepharidales</taxon>
        <taxon>Gonapodyaceae</taxon>
        <taxon>Gonapodya</taxon>
    </lineage>
</organism>
<proteinExistence type="predicted"/>
<name>A0A139AYW6_GONPJ</name>
<dbReference type="Proteomes" id="UP000070544">
    <property type="component" value="Unassembled WGS sequence"/>
</dbReference>